<reference evidence="5" key="1">
    <citation type="submission" date="2023-05" db="EMBL/GenBank/DDBJ databases">
        <title>Sedimentitalea sp. nov. JM2-8.</title>
        <authorList>
            <person name="Huang J."/>
        </authorList>
    </citation>
    <scope>NUCLEOTIDE SEQUENCE [LARGE SCALE GENOMIC DNA]</scope>
    <source>
        <strain evidence="5">KHS03</strain>
    </source>
</reference>
<keyword evidence="4" id="KW-0645">Protease</keyword>
<name>A0ABU3VFB5_9RHOB</name>
<dbReference type="InterPro" id="IPR036366">
    <property type="entry name" value="PGBDSf"/>
</dbReference>
<sequence length="583" mass="62772">MVRTFFASLVFAIVTINGAVWAQQADQDAVWVQIEAHPSLRVARNRAQDYAARLADVNGFALGGTWYGILLGPYLREDAQRVLQVYRADRQIPSDSFVAYSRNLGAQFWPEGANLLNRGVVTAPIAEAEPQTESPVTPTAPSDETPAEARRSERLLSPEERRDLQIALRAAGFYNSVIDGSFGRGTRQSMSDWQVNNGLEATGILTSAQRKVLMDQYNEPLVSVGMNRVLDQQAGIEMDIPAGVVRFDRYEPPFAHYEATSDDLAAKVLLISQPGTQATLFGLYDIMQTLEIVPLDGPRERGRNSFTLEGRGKTFASYTEARLENGEIKGFTLLWPNGDEARRQRVLEAMKASFARTPGVLDAAAGGDTVQDVDLVAGLDVRKPRLSRSGFYVDSKGTVVTTADAAAGCTRITLDDEYQADLLTSDADLGIAVLRPQEALAPMSVARFRATQGRLQSEIAVAGYSYDGKLGAPTLTFGTLADVKGLRGEAQMSRLTLKALPGDAGGPVLDAGGGVLGMLLPSVTDDSKQLPADVSFAADAGAIRSVLDLAGLTVEDPADQSELPPAEITRIASGMTVLVRCWD</sequence>
<dbReference type="RefSeq" id="WP_316777207.1">
    <property type="nucleotide sequence ID" value="NZ_JASMWN010000010.1"/>
</dbReference>
<evidence type="ECO:0000313" key="5">
    <source>
        <dbReference type="Proteomes" id="UP001255416"/>
    </source>
</evidence>
<evidence type="ECO:0000256" key="2">
    <source>
        <dbReference type="SAM" id="SignalP"/>
    </source>
</evidence>
<dbReference type="SUPFAM" id="SSF50494">
    <property type="entry name" value="Trypsin-like serine proteases"/>
    <property type="match status" value="1"/>
</dbReference>
<protein>
    <submittedName>
        <fullName evidence="4">Serine protease</fullName>
    </submittedName>
</protein>
<dbReference type="Pfam" id="PF01471">
    <property type="entry name" value="PG_binding_1"/>
    <property type="match status" value="1"/>
</dbReference>
<dbReference type="Gene3D" id="2.40.10.120">
    <property type="match status" value="1"/>
</dbReference>
<accession>A0ABU3VFB5</accession>
<proteinExistence type="predicted"/>
<keyword evidence="4" id="KW-0378">Hydrolase</keyword>
<dbReference type="GO" id="GO:0006508">
    <property type="term" value="P:proteolysis"/>
    <property type="evidence" value="ECO:0007669"/>
    <property type="project" value="UniProtKB-KW"/>
</dbReference>
<keyword evidence="5" id="KW-1185">Reference proteome</keyword>
<dbReference type="Gene3D" id="1.10.101.10">
    <property type="entry name" value="PGBD-like superfamily/PGBD"/>
    <property type="match status" value="1"/>
</dbReference>
<evidence type="ECO:0000256" key="1">
    <source>
        <dbReference type="SAM" id="MobiDB-lite"/>
    </source>
</evidence>
<feature type="compositionally biased region" description="Basic and acidic residues" evidence="1">
    <location>
        <begin position="147"/>
        <end position="156"/>
    </location>
</feature>
<evidence type="ECO:0000313" key="4">
    <source>
        <dbReference type="EMBL" id="MDU9004875.1"/>
    </source>
</evidence>
<dbReference type="Pfam" id="PF13365">
    <property type="entry name" value="Trypsin_2"/>
    <property type="match status" value="1"/>
</dbReference>
<feature type="compositionally biased region" description="Polar residues" evidence="1">
    <location>
        <begin position="131"/>
        <end position="142"/>
    </location>
</feature>
<dbReference type="EMBL" id="JASMWN010000010">
    <property type="protein sequence ID" value="MDU9004875.1"/>
    <property type="molecule type" value="Genomic_DNA"/>
</dbReference>
<dbReference type="InterPro" id="IPR002477">
    <property type="entry name" value="Peptidoglycan-bd-like"/>
</dbReference>
<feature type="chain" id="PRO_5046275006" evidence="2">
    <location>
        <begin position="23"/>
        <end position="583"/>
    </location>
</feature>
<dbReference type="Proteomes" id="UP001255416">
    <property type="component" value="Unassembled WGS sequence"/>
</dbReference>
<keyword evidence="2" id="KW-0732">Signal</keyword>
<dbReference type="InterPro" id="IPR009003">
    <property type="entry name" value="Peptidase_S1_PA"/>
</dbReference>
<feature type="domain" description="Peptidoglycan binding-like" evidence="3">
    <location>
        <begin position="159"/>
        <end position="213"/>
    </location>
</feature>
<dbReference type="SUPFAM" id="SSF47090">
    <property type="entry name" value="PGBD-like"/>
    <property type="match status" value="1"/>
</dbReference>
<feature type="region of interest" description="Disordered" evidence="1">
    <location>
        <begin position="127"/>
        <end position="156"/>
    </location>
</feature>
<gene>
    <name evidence="4" type="ORF">QO231_13550</name>
</gene>
<feature type="signal peptide" evidence="2">
    <location>
        <begin position="1"/>
        <end position="22"/>
    </location>
</feature>
<dbReference type="GO" id="GO:0008233">
    <property type="term" value="F:peptidase activity"/>
    <property type="evidence" value="ECO:0007669"/>
    <property type="project" value="UniProtKB-KW"/>
</dbReference>
<dbReference type="InterPro" id="IPR036365">
    <property type="entry name" value="PGBD-like_sf"/>
</dbReference>
<evidence type="ECO:0000259" key="3">
    <source>
        <dbReference type="Pfam" id="PF01471"/>
    </source>
</evidence>
<organism evidence="4 5">
    <name type="scientific">Sedimentitalea todarodis</name>
    <dbReference type="NCBI Taxonomy" id="1631240"/>
    <lineage>
        <taxon>Bacteria</taxon>
        <taxon>Pseudomonadati</taxon>
        <taxon>Pseudomonadota</taxon>
        <taxon>Alphaproteobacteria</taxon>
        <taxon>Rhodobacterales</taxon>
        <taxon>Paracoccaceae</taxon>
        <taxon>Sedimentitalea</taxon>
    </lineage>
</organism>
<comment type="caution">
    <text evidence="4">The sequence shown here is derived from an EMBL/GenBank/DDBJ whole genome shotgun (WGS) entry which is preliminary data.</text>
</comment>